<sequence>MSEDTTYLELSQEGGGAHTFYEVTVRDTVVLVRYGRIGADGQQQASTFPTGKKARAAAARKIGEKARKGYAPAVQGQRSARPVTRRQVSSAPSTARPGTQFPRHLRRAGARYAVDDLAAAAGGFYRVRGEIRQLV</sequence>
<evidence type="ECO:0000259" key="2">
    <source>
        <dbReference type="PROSITE" id="PS51977"/>
    </source>
</evidence>
<dbReference type="Pfam" id="PF05406">
    <property type="entry name" value="WGR"/>
    <property type="match status" value="1"/>
</dbReference>
<accession>A0ABQ2JP61</accession>
<dbReference type="EMBL" id="BMND01000016">
    <property type="protein sequence ID" value="GGN50019.1"/>
    <property type="molecule type" value="Genomic_DNA"/>
</dbReference>
<dbReference type="SUPFAM" id="SSF142921">
    <property type="entry name" value="WGR domain-like"/>
    <property type="match status" value="1"/>
</dbReference>
<feature type="compositionally biased region" description="Polar residues" evidence="1">
    <location>
        <begin position="86"/>
        <end position="97"/>
    </location>
</feature>
<dbReference type="PANTHER" id="PTHR30634">
    <property type="entry name" value="OUTER MEMBRANE LOLAB LIPOPROTEIN INSERTION APPARATUS"/>
    <property type="match status" value="1"/>
</dbReference>
<reference evidence="4" key="1">
    <citation type="journal article" date="2019" name="Int. J. Syst. Evol. Microbiol.">
        <title>The Global Catalogue of Microorganisms (GCM) 10K type strain sequencing project: providing services to taxonomists for standard genome sequencing and annotation.</title>
        <authorList>
            <consortium name="The Broad Institute Genomics Platform"/>
            <consortium name="The Broad Institute Genome Sequencing Center for Infectious Disease"/>
            <person name="Wu L."/>
            <person name="Ma J."/>
        </authorList>
    </citation>
    <scope>NUCLEOTIDE SEQUENCE [LARGE SCALE GENOMIC DNA]</scope>
    <source>
        <strain evidence="4">CGMCC 4.7323</strain>
    </source>
</reference>
<evidence type="ECO:0000313" key="3">
    <source>
        <dbReference type="EMBL" id="GGN50019.1"/>
    </source>
</evidence>
<evidence type="ECO:0000256" key="1">
    <source>
        <dbReference type="SAM" id="MobiDB-lite"/>
    </source>
</evidence>
<dbReference type="PANTHER" id="PTHR30634:SF13">
    <property type="entry name" value="PROTEIN YEHF"/>
    <property type="match status" value="1"/>
</dbReference>
<organism evidence="3 4">
    <name type="scientific">Streptomyces kronopolitis</name>
    <dbReference type="NCBI Taxonomy" id="1612435"/>
    <lineage>
        <taxon>Bacteria</taxon>
        <taxon>Bacillati</taxon>
        <taxon>Actinomycetota</taxon>
        <taxon>Actinomycetes</taxon>
        <taxon>Kitasatosporales</taxon>
        <taxon>Streptomycetaceae</taxon>
        <taxon>Streptomyces</taxon>
    </lineage>
</organism>
<keyword evidence="4" id="KW-1185">Reference proteome</keyword>
<dbReference type="InterPro" id="IPR050458">
    <property type="entry name" value="LolB"/>
</dbReference>
<dbReference type="InterPro" id="IPR036930">
    <property type="entry name" value="WGR_dom_sf"/>
</dbReference>
<dbReference type="InterPro" id="IPR008893">
    <property type="entry name" value="WGR_domain"/>
</dbReference>
<evidence type="ECO:0000313" key="4">
    <source>
        <dbReference type="Proteomes" id="UP000600080"/>
    </source>
</evidence>
<comment type="caution">
    <text evidence="3">The sequence shown here is derived from an EMBL/GenBank/DDBJ whole genome shotgun (WGS) entry which is preliminary data.</text>
</comment>
<dbReference type="CDD" id="cd07996">
    <property type="entry name" value="WGR_MMR_like"/>
    <property type="match status" value="1"/>
</dbReference>
<gene>
    <name evidence="3" type="ORF">GCM10012285_38600</name>
</gene>
<dbReference type="Proteomes" id="UP000600080">
    <property type="component" value="Unassembled WGS sequence"/>
</dbReference>
<dbReference type="Gene3D" id="2.20.140.10">
    <property type="entry name" value="WGR domain"/>
    <property type="match status" value="1"/>
</dbReference>
<dbReference type="SMART" id="SM00773">
    <property type="entry name" value="WGR"/>
    <property type="match status" value="1"/>
</dbReference>
<dbReference type="PROSITE" id="PS51977">
    <property type="entry name" value="WGR"/>
    <property type="match status" value="1"/>
</dbReference>
<proteinExistence type="predicted"/>
<feature type="region of interest" description="Disordered" evidence="1">
    <location>
        <begin position="61"/>
        <end position="102"/>
    </location>
</feature>
<name>A0ABQ2JP61_9ACTN</name>
<protein>
    <recommendedName>
        <fullName evidence="2">WGR domain-containing protein</fullName>
    </recommendedName>
</protein>
<dbReference type="InterPro" id="IPR049809">
    <property type="entry name" value="YehF/YfeS-like_WGR"/>
</dbReference>
<feature type="domain" description="WGR" evidence="2">
    <location>
        <begin position="1"/>
        <end position="87"/>
    </location>
</feature>